<protein>
    <recommendedName>
        <fullName evidence="3">Copper amine oxidase-like N-terminal domain-containing protein</fullName>
    </recommendedName>
</protein>
<dbReference type="Proteomes" id="UP000463470">
    <property type="component" value="Unassembled WGS sequence"/>
</dbReference>
<accession>A0A845L8A3</accession>
<dbReference type="InterPro" id="IPR012854">
    <property type="entry name" value="Cu_amine_oxidase-like_N"/>
</dbReference>
<comment type="caution">
    <text evidence="4">The sequence shown here is derived from an EMBL/GenBank/DDBJ whole genome shotgun (WGS) entry which is preliminary data.</text>
</comment>
<evidence type="ECO:0000259" key="3">
    <source>
        <dbReference type="Pfam" id="PF07833"/>
    </source>
</evidence>
<evidence type="ECO:0000256" key="1">
    <source>
        <dbReference type="SAM" id="MobiDB-lite"/>
    </source>
</evidence>
<gene>
    <name evidence="4" type="ORF">GTO91_15000</name>
</gene>
<dbReference type="OrthoDB" id="268113at2"/>
<dbReference type="Gene3D" id="3.30.457.10">
    <property type="entry name" value="Copper amine oxidase-like, N-terminal domain"/>
    <property type="match status" value="1"/>
</dbReference>
<feature type="chain" id="PRO_5032391031" description="Copper amine oxidase-like N-terminal domain-containing protein" evidence="2">
    <location>
        <begin position="25"/>
        <end position="211"/>
    </location>
</feature>
<name>A0A845L8A3_9FIRM</name>
<feature type="domain" description="Copper amine oxidase-like N-terminal" evidence="3">
    <location>
        <begin position="101"/>
        <end position="202"/>
    </location>
</feature>
<evidence type="ECO:0000256" key="2">
    <source>
        <dbReference type="SAM" id="SignalP"/>
    </source>
</evidence>
<feature type="region of interest" description="Disordered" evidence="1">
    <location>
        <begin position="45"/>
        <end position="70"/>
    </location>
</feature>
<feature type="signal peptide" evidence="2">
    <location>
        <begin position="1"/>
        <end position="24"/>
    </location>
</feature>
<organism evidence="4 5">
    <name type="scientific">Heliomicrobium undosum</name>
    <dbReference type="NCBI Taxonomy" id="121734"/>
    <lineage>
        <taxon>Bacteria</taxon>
        <taxon>Bacillati</taxon>
        <taxon>Bacillota</taxon>
        <taxon>Clostridia</taxon>
        <taxon>Eubacteriales</taxon>
        <taxon>Heliobacteriaceae</taxon>
        <taxon>Heliomicrobium</taxon>
    </lineage>
</organism>
<dbReference type="EMBL" id="WXEY01000023">
    <property type="protein sequence ID" value="MZP31024.1"/>
    <property type="molecule type" value="Genomic_DNA"/>
</dbReference>
<dbReference type="Pfam" id="PF07833">
    <property type="entry name" value="Cu_amine_oxidN1"/>
    <property type="match status" value="1"/>
</dbReference>
<keyword evidence="5" id="KW-1185">Reference proteome</keyword>
<keyword evidence="2" id="KW-0732">Signal</keyword>
<dbReference type="RefSeq" id="WP_161259543.1">
    <property type="nucleotide sequence ID" value="NZ_WXEY01000023.1"/>
</dbReference>
<reference evidence="4 5" key="1">
    <citation type="submission" date="2020-01" db="EMBL/GenBank/DDBJ databases">
        <title>Whole-genome sequence of Heliobacterium undosum DSM 13378.</title>
        <authorList>
            <person name="Kyndt J.A."/>
            <person name="Meyer T.E."/>
        </authorList>
    </citation>
    <scope>NUCLEOTIDE SEQUENCE [LARGE SCALE GENOMIC DNA]</scope>
    <source>
        <strain evidence="4 5">DSM 13378</strain>
    </source>
</reference>
<sequence length="211" mass="22539">MKRRIALCALAASFTLTVVSGAWAASPSNLKDLLNQIRNESAETALPDTITGDLPPGPGQSFSGEASNPVPPVNRANVVDLKQLANKWKRSGHKGIKVLGKGQELTFDVPPQMVDGRTLIPLRKVSETFGAEVKFDDSTRTVTIKLDGNTILLTLDAAQASVNEKAVPLDVPARAVDGRTLVPLRFISENLGKAVNYAQDGDVTVINITDK</sequence>
<proteinExistence type="predicted"/>
<evidence type="ECO:0000313" key="5">
    <source>
        <dbReference type="Proteomes" id="UP000463470"/>
    </source>
</evidence>
<dbReference type="SUPFAM" id="SSF55383">
    <property type="entry name" value="Copper amine oxidase, domain N"/>
    <property type="match status" value="1"/>
</dbReference>
<dbReference type="InterPro" id="IPR036582">
    <property type="entry name" value="Mao_N_sf"/>
</dbReference>
<evidence type="ECO:0000313" key="4">
    <source>
        <dbReference type="EMBL" id="MZP31024.1"/>
    </source>
</evidence>
<dbReference type="AlphaFoldDB" id="A0A845L8A3"/>